<sequence>MDFATRTITAGGGPRTDEYTTAVLQDEKKLRYFRSRIAQSERHEQPLTRERLREIEEQGNQRKPLRPNHGPIYQVNIARSQKRWEAFARFRGEGEDWRELVKGISWRRKGLIDSFLHWALDHSRSRITTYSALQRYLLQTWTIYHKYTAEDIDERVMNHGTRLAQRLAVLYGLRREPAIKNNLGPGTFIYLVYFRMVIDRSTFNIGLNRLSDTLIRMFQMFAGVRTHELVYEPNRDNSNLKANYYDKCDAFADLETADKHARIRLKECWICGETDERTMGDGKDRFAMQVFFRFHKGENKEIRPTIFLFVEENLPLICPISSIIAKALAEGVIESGFDCAEKFFSTKLALPAVQIYWKREFWHPLKRSAYDYRTDKLGEAVGLPGKLHSYNYRRGQLQSLDTHFQQSIRNQAARHKPNSTIYERYYHNVRMNAVPQDAFMERGTTSPYLAVLNHLGVICDENAPTNVPDELMQAIGPDITTRRLEEEMSSLQARLEAMYGEACRAIGDNKAEYTELRRKLATARKNHRGKIHTIIRADYFKFRNDRELERQLKGNCEPQGPQPKPVVFSVPERRRLAEILGDLDEDLPRDMVIRRKIDAINAWVDYAWKVELKESTPLPMVQKQGVPAPPDHVDTRPTSDTTALQNALPPPRPPMPLTPPPPYAEAIADSSGSSVSVSKASSTRQKPDPCIFCGKKLSRIARMWDHVDSQHLAYYDGRPMPCPFLECKGKSLFNDRYSFKSHIYYDHHVALRPEEPGPGALVLGWVCESPGPPKTLKRNRWHNDEVRESPGTPRTPRIILKRKQSEEGPESPRKRRIVLKCS</sequence>
<dbReference type="Proteomes" id="UP001201980">
    <property type="component" value="Unassembled WGS sequence"/>
</dbReference>
<accession>A0AAD5WVR0</accession>
<protein>
    <submittedName>
        <fullName evidence="3">Uncharacterized protein</fullName>
    </submittedName>
</protein>
<feature type="region of interest" description="Disordered" evidence="2">
    <location>
        <begin position="620"/>
        <end position="686"/>
    </location>
</feature>
<feature type="compositionally biased region" description="Basic residues" evidence="2">
    <location>
        <begin position="813"/>
        <end position="822"/>
    </location>
</feature>
<feature type="region of interest" description="Disordered" evidence="2">
    <location>
        <begin position="776"/>
        <end position="822"/>
    </location>
</feature>
<evidence type="ECO:0000313" key="3">
    <source>
        <dbReference type="EMBL" id="KAJ2903748.1"/>
    </source>
</evidence>
<comment type="caution">
    <text evidence="3">The sequence shown here is derived from an EMBL/GenBank/DDBJ whole genome shotgun (WGS) entry which is preliminary data.</text>
</comment>
<proteinExistence type="predicted"/>
<evidence type="ECO:0000256" key="1">
    <source>
        <dbReference type="SAM" id="Coils"/>
    </source>
</evidence>
<dbReference type="PANTHER" id="PTHR37535">
    <property type="entry name" value="FLUG DOMAIN PROTEIN"/>
    <property type="match status" value="1"/>
</dbReference>
<dbReference type="PANTHER" id="PTHR37535:SF4">
    <property type="entry name" value="FLUG DOMAIN-CONTAINING PROTEIN"/>
    <property type="match status" value="1"/>
</dbReference>
<keyword evidence="4" id="KW-1185">Reference proteome</keyword>
<dbReference type="InterPro" id="IPR021842">
    <property type="entry name" value="DUF3435"/>
</dbReference>
<organism evidence="3 4">
    <name type="scientific">Zalerion maritima</name>
    <dbReference type="NCBI Taxonomy" id="339359"/>
    <lineage>
        <taxon>Eukaryota</taxon>
        <taxon>Fungi</taxon>
        <taxon>Dikarya</taxon>
        <taxon>Ascomycota</taxon>
        <taxon>Pezizomycotina</taxon>
        <taxon>Sordariomycetes</taxon>
        <taxon>Lulworthiomycetidae</taxon>
        <taxon>Lulworthiales</taxon>
        <taxon>Lulworthiaceae</taxon>
        <taxon>Zalerion</taxon>
    </lineage>
</organism>
<reference evidence="3" key="1">
    <citation type="submission" date="2022-07" db="EMBL/GenBank/DDBJ databases">
        <title>Draft genome sequence of Zalerion maritima ATCC 34329, a (micro)plastics degrading marine fungus.</title>
        <authorList>
            <person name="Paco A."/>
            <person name="Goncalves M.F.M."/>
            <person name="Rocha-Santos T.A.P."/>
            <person name="Alves A."/>
        </authorList>
    </citation>
    <scope>NUCLEOTIDE SEQUENCE</scope>
    <source>
        <strain evidence="3">ATCC 34329</strain>
    </source>
</reference>
<keyword evidence="1" id="KW-0175">Coiled coil</keyword>
<gene>
    <name evidence="3" type="ORF">MKZ38_009400</name>
</gene>
<name>A0AAD5WVR0_9PEZI</name>
<evidence type="ECO:0000313" key="4">
    <source>
        <dbReference type="Proteomes" id="UP001201980"/>
    </source>
</evidence>
<feature type="compositionally biased region" description="Pro residues" evidence="2">
    <location>
        <begin position="648"/>
        <end position="663"/>
    </location>
</feature>
<feature type="compositionally biased region" description="Low complexity" evidence="2">
    <location>
        <begin position="670"/>
        <end position="682"/>
    </location>
</feature>
<dbReference type="EMBL" id="JAKWBI020000072">
    <property type="protein sequence ID" value="KAJ2903748.1"/>
    <property type="molecule type" value="Genomic_DNA"/>
</dbReference>
<feature type="compositionally biased region" description="Basic and acidic residues" evidence="2">
    <location>
        <begin position="803"/>
        <end position="812"/>
    </location>
</feature>
<dbReference type="AlphaFoldDB" id="A0AAD5WVR0"/>
<evidence type="ECO:0000256" key="2">
    <source>
        <dbReference type="SAM" id="MobiDB-lite"/>
    </source>
</evidence>
<feature type="coiled-coil region" evidence="1">
    <location>
        <begin position="481"/>
        <end position="526"/>
    </location>
</feature>
<dbReference type="Pfam" id="PF11917">
    <property type="entry name" value="DUF3435"/>
    <property type="match status" value="1"/>
</dbReference>